<dbReference type="RefSeq" id="XP_024744310.1">
    <property type="nucleotide sequence ID" value="XM_024882294.1"/>
</dbReference>
<evidence type="ECO:0000313" key="2">
    <source>
        <dbReference type="EMBL" id="PMD67406.1"/>
    </source>
</evidence>
<sequence length="188" mass="20131">MPGTGRPFPAGQKCTPKGLATTSNSTALYGIIVDAQGAHAHAHAPIQRVLRVGVVAGRQTIRGANFATYQRENPPISPISLAAQLQYLPTRKVTQPTRDIFTVLGRVFLTHRLFCAHPSSATRLSVAVEEGNTGHSSEKPSAAGIDPEQGQPTSKLPLPLKLPRSCTVDFLPFVLAVSAADQRLHMHM</sequence>
<dbReference type="InParanoid" id="A0A2J6TWK3"/>
<organism evidence="2 3">
    <name type="scientific">Hyaloscypha bicolor E</name>
    <dbReference type="NCBI Taxonomy" id="1095630"/>
    <lineage>
        <taxon>Eukaryota</taxon>
        <taxon>Fungi</taxon>
        <taxon>Dikarya</taxon>
        <taxon>Ascomycota</taxon>
        <taxon>Pezizomycotina</taxon>
        <taxon>Leotiomycetes</taxon>
        <taxon>Helotiales</taxon>
        <taxon>Hyaloscyphaceae</taxon>
        <taxon>Hyaloscypha</taxon>
        <taxon>Hyaloscypha bicolor</taxon>
    </lineage>
</organism>
<feature type="region of interest" description="Disordered" evidence="1">
    <location>
        <begin position="127"/>
        <end position="158"/>
    </location>
</feature>
<proteinExistence type="predicted"/>
<protein>
    <submittedName>
        <fullName evidence="2">Uncharacterized protein</fullName>
    </submittedName>
</protein>
<evidence type="ECO:0000256" key="1">
    <source>
        <dbReference type="SAM" id="MobiDB-lite"/>
    </source>
</evidence>
<accession>A0A2J6TWK3</accession>
<dbReference type="OrthoDB" id="10599096at2759"/>
<name>A0A2J6TWK3_9HELO</name>
<dbReference type="GeneID" id="36590371"/>
<keyword evidence="3" id="KW-1185">Reference proteome</keyword>
<dbReference type="Proteomes" id="UP000235371">
    <property type="component" value="Unassembled WGS sequence"/>
</dbReference>
<dbReference type="AlphaFoldDB" id="A0A2J6TWK3"/>
<gene>
    <name evidence="2" type="ORF">K444DRAFT_623584</name>
</gene>
<dbReference type="EMBL" id="KZ613740">
    <property type="protein sequence ID" value="PMD67406.1"/>
    <property type="molecule type" value="Genomic_DNA"/>
</dbReference>
<reference evidence="2 3" key="1">
    <citation type="submission" date="2016-04" db="EMBL/GenBank/DDBJ databases">
        <title>A degradative enzymes factory behind the ericoid mycorrhizal symbiosis.</title>
        <authorList>
            <consortium name="DOE Joint Genome Institute"/>
            <person name="Martino E."/>
            <person name="Morin E."/>
            <person name="Grelet G."/>
            <person name="Kuo A."/>
            <person name="Kohler A."/>
            <person name="Daghino S."/>
            <person name="Barry K."/>
            <person name="Choi C."/>
            <person name="Cichocki N."/>
            <person name="Clum A."/>
            <person name="Copeland A."/>
            <person name="Hainaut M."/>
            <person name="Haridas S."/>
            <person name="Labutti K."/>
            <person name="Lindquist E."/>
            <person name="Lipzen A."/>
            <person name="Khouja H.-R."/>
            <person name="Murat C."/>
            <person name="Ohm R."/>
            <person name="Olson A."/>
            <person name="Spatafora J."/>
            <person name="Veneault-Fourrey C."/>
            <person name="Henrissat B."/>
            <person name="Grigoriev I."/>
            <person name="Martin F."/>
            <person name="Perotto S."/>
        </authorList>
    </citation>
    <scope>NUCLEOTIDE SEQUENCE [LARGE SCALE GENOMIC DNA]</scope>
    <source>
        <strain evidence="2 3">E</strain>
    </source>
</reference>
<evidence type="ECO:0000313" key="3">
    <source>
        <dbReference type="Proteomes" id="UP000235371"/>
    </source>
</evidence>